<proteinExistence type="predicted"/>
<dbReference type="EMBL" id="PFNL01000141">
    <property type="protein sequence ID" value="PIZ45348.1"/>
    <property type="molecule type" value="Genomic_DNA"/>
</dbReference>
<dbReference type="Proteomes" id="UP000228920">
    <property type="component" value="Unassembled WGS sequence"/>
</dbReference>
<comment type="caution">
    <text evidence="1">The sequence shown here is derived from an EMBL/GenBank/DDBJ whole genome shotgun (WGS) entry which is preliminary data.</text>
</comment>
<accession>A0A2M7THN2</accession>
<evidence type="ECO:0000313" key="2">
    <source>
        <dbReference type="Proteomes" id="UP000228920"/>
    </source>
</evidence>
<name>A0A2M7THN2_UNCKA</name>
<dbReference type="AlphaFoldDB" id="A0A2M7THN2"/>
<gene>
    <name evidence="1" type="ORF">COY32_05405</name>
</gene>
<dbReference type="Gene3D" id="2.60.40.10">
    <property type="entry name" value="Immunoglobulins"/>
    <property type="match status" value="1"/>
</dbReference>
<sequence>MGSADDATSTVGTGTHTLNFTTATSSKEFYVGLKDSTNAWLPLYGTAPSGITYGTYWTGIPNAKWGYSSLSNGNYTVQFEAPGRWCVAANACLLDDPSAQAKVTIGTTTRGITDLTINWTQSMTADEFASADSIAIAYTTTSNDSCLPAVDPTQANNGLSGSCATSTIVVTSLAKSLTSYQLTGLLRDTSYSFRIIYVDSN</sequence>
<protein>
    <submittedName>
        <fullName evidence="1">Uncharacterized protein</fullName>
    </submittedName>
</protein>
<dbReference type="InterPro" id="IPR013783">
    <property type="entry name" value="Ig-like_fold"/>
</dbReference>
<reference evidence="2" key="1">
    <citation type="submission" date="2017-09" db="EMBL/GenBank/DDBJ databases">
        <title>Depth-based differentiation of microbial function through sediment-hosted aquifers and enrichment of novel symbionts in the deep terrestrial subsurface.</title>
        <authorList>
            <person name="Probst A.J."/>
            <person name="Ladd B."/>
            <person name="Jarett J.K."/>
            <person name="Geller-Mcgrath D.E."/>
            <person name="Sieber C.M.K."/>
            <person name="Emerson J.B."/>
            <person name="Anantharaman K."/>
            <person name="Thomas B.C."/>
            <person name="Malmstrom R."/>
            <person name="Stieglmeier M."/>
            <person name="Klingl A."/>
            <person name="Woyke T."/>
            <person name="Ryan C.M."/>
            <person name="Banfield J.F."/>
        </authorList>
    </citation>
    <scope>NUCLEOTIDE SEQUENCE [LARGE SCALE GENOMIC DNA]</scope>
</reference>
<evidence type="ECO:0000313" key="1">
    <source>
        <dbReference type="EMBL" id="PIZ45348.1"/>
    </source>
</evidence>
<organism evidence="1 2">
    <name type="scientific">candidate division WWE3 bacterium CG_4_10_14_0_2_um_filter_41_14</name>
    <dbReference type="NCBI Taxonomy" id="1975072"/>
    <lineage>
        <taxon>Bacteria</taxon>
        <taxon>Katanobacteria</taxon>
    </lineage>
</organism>